<reference evidence="1 2" key="1">
    <citation type="submission" date="2007-01" db="EMBL/GenBank/DDBJ databases">
        <authorList>
            <person name="Haygood M."/>
            <person name="Podell S."/>
            <person name="Anderson C."/>
            <person name="Hopkinson B."/>
            <person name="Roe K."/>
            <person name="Barbeau K."/>
            <person name="Gaasterland T."/>
            <person name="Ferriera S."/>
            <person name="Johnson J."/>
            <person name="Kravitz S."/>
            <person name="Beeson K."/>
            <person name="Sutton G."/>
            <person name="Rogers Y.-H."/>
            <person name="Friedman R."/>
            <person name="Frazier M."/>
            <person name="Venter J.C."/>
        </authorList>
    </citation>
    <scope>NUCLEOTIDE SEQUENCE [LARGE SCALE GENOMIC DNA]</scope>
    <source>
        <strain evidence="1 2">ATCC 23134</strain>
    </source>
</reference>
<evidence type="ECO:0000313" key="2">
    <source>
        <dbReference type="Proteomes" id="UP000004095"/>
    </source>
</evidence>
<name>A1ZXT2_MICM2</name>
<gene>
    <name evidence="1" type="ORF">M23134_06752</name>
</gene>
<evidence type="ECO:0000313" key="1">
    <source>
        <dbReference type="EMBL" id="EAY24860.1"/>
    </source>
</evidence>
<comment type="caution">
    <text evidence="1">The sequence shown here is derived from an EMBL/GenBank/DDBJ whole genome shotgun (WGS) entry which is preliminary data.</text>
</comment>
<proteinExistence type="predicted"/>
<dbReference type="EMBL" id="AAWS01000060">
    <property type="protein sequence ID" value="EAY24860.1"/>
    <property type="molecule type" value="Genomic_DNA"/>
</dbReference>
<organism evidence="1 2">
    <name type="scientific">Microscilla marina ATCC 23134</name>
    <dbReference type="NCBI Taxonomy" id="313606"/>
    <lineage>
        <taxon>Bacteria</taxon>
        <taxon>Pseudomonadati</taxon>
        <taxon>Bacteroidota</taxon>
        <taxon>Cytophagia</taxon>
        <taxon>Cytophagales</taxon>
        <taxon>Microscillaceae</taxon>
        <taxon>Microscilla</taxon>
    </lineage>
</organism>
<accession>A1ZXT2</accession>
<dbReference type="AlphaFoldDB" id="A1ZXT2"/>
<dbReference type="Proteomes" id="UP000004095">
    <property type="component" value="Unassembled WGS sequence"/>
</dbReference>
<keyword evidence="2" id="KW-1185">Reference proteome</keyword>
<protein>
    <submittedName>
        <fullName evidence="1">Uncharacterized protein</fullName>
    </submittedName>
</protein>
<sequence length="40" mass="4237">MCTTCVKASNSLSVCLFNHIATNPNTTLREGLTAGRPEQG</sequence>